<dbReference type="AlphaFoldDB" id="A0A291RZ16"/>
<gene>
    <name evidence="1" type="ORF">CRH09_39825</name>
</gene>
<protein>
    <submittedName>
        <fullName evidence="1">Uncharacterized protein</fullName>
    </submittedName>
</protein>
<reference evidence="1 2" key="1">
    <citation type="submission" date="2017-10" db="EMBL/GenBank/DDBJ databases">
        <title>Comparative genomics between pathogenic Norcardia.</title>
        <authorList>
            <person name="Zeng L."/>
        </authorList>
    </citation>
    <scope>NUCLEOTIDE SEQUENCE [LARGE SCALE GENOMIC DNA]</scope>
    <source>
        <strain evidence="1 2">NC_YFY_NT001</strain>
        <plasmid evidence="2">Plasmid p_nc_yfy_nt001</plasmid>
    </source>
</reference>
<organism evidence="1 2">
    <name type="scientific">Nocardia terpenica</name>
    <dbReference type="NCBI Taxonomy" id="455432"/>
    <lineage>
        <taxon>Bacteria</taxon>
        <taxon>Bacillati</taxon>
        <taxon>Actinomycetota</taxon>
        <taxon>Actinomycetes</taxon>
        <taxon>Mycobacteriales</taxon>
        <taxon>Nocardiaceae</taxon>
        <taxon>Nocardia</taxon>
    </lineage>
</organism>
<keyword evidence="1" id="KW-0614">Plasmid</keyword>
<dbReference type="RefSeq" id="WP_098699315.1">
    <property type="nucleotide sequence ID" value="NZ_CP023779.1"/>
</dbReference>
<dbReference type="GeneID" id="88363397"/>
<dbReference type="EMBL" id="CP023779">
    <property type="protein sequence ID" value="ATL72522.1"/>
    <property type="molecule type" value="Genomic_DNA"/>
</dbReference>
<evidence type="ECO:0000313" key="2">
    <source>
        <dbReference type="Proteomes" id="UP000221961"/>
    </source>
</evidence>
<proteinExistence type="predicted"/>
<sequence length="238" mass="26494">MSTALNPALDPALAAHAVAGTLTTTLKQSGRYRDWHPDWEVEAKLAITDPDTDPTALLWRILGELPPLLIDRVSNGETTVYPRYLIGSDDTGAEVEYSYFTWRNAPLLKIKQHTVDTVGAPVMVSTERFRYDQDAAQWAAESGGGLSEPLEKRRSKVLAYDADGFCYTVAVTVCVAGDRVQRQLEIEYEASEAARDPGSLVEVAEQVRRAAQRIQHHSPVPLEPTTETKYEFFQEVSR</sequence>
<accession>A0A291RZ16</accession>
<geneLocation type="plasmid" evidence="2">
    <name>p_nc_yfy_nt001</name>
</geneLocation>
<name>A0A291RZ16_9NOCA</name>
<dbReference type="Proteomes" id="UP000221961">
    <property type="component" value="Plasmid p_NC_YFY_NT001"/>
</dbReference>
<evidence type="ECO:0000313" key="1">
    <source>
        <dbReference type="EMBL" id="ATL72522.1"/>
    </source>
</evidence>
<dbReference type="KEGG" id="ntp:CRH09_39825"/>